<gene>
    <name evidence="2" type="ORF">Q757_02345</name>
</gene>
<organism evidence="2 3">
    <name type="scientific">Oenococcus alcoholitolerans</name>
    <dbReference type="NCBI Taxonomy" id="931074"/>
    <lineage>
        <taxon>Bacteria</taxon>
        <taxon>Bacillati</taxon>
        <taxon>Bacillota</taxon>
        <taxon>Bacilli</taxon>
        <taxon>Lactobacillales</taxon>
        <taxon>Lactobacillaceae</taxon>
        <taxon>Oenococcus</taxon>
    </lineage>
</organism>
<feature type="transmembrane region" description="Helical" evidence="1">
    <location>
        <begin position="37"/>
        <end position="58"/>
    </location>
</feature>
<name>A0ABR4XRV3_9LACO</name>
<sequence>MISFFKKNPEYRAAAGLTFTYFILFIVTLFFEDYIPLSSAYIWNIFLSLIPMLLSLIMQKMADKEKNGEFSLAIFLIGLLWLIMFPNAPYMFTDLAHLNLFEVSYGLNISTFRSAWFGLLFAAFSIMTGVLMGMLSLYITSSIIKKKYNSFVSWIFVALVSILSGLGMYLGRFPRFNSWDIFRRPLYLIKTMLSVINLHTFGFVVLFSITTGAAYWLFYLLFDHEKIDKLR</sequence>
<evidence type="ECO:0000313" key="2">
    <source>
        <dbReference type="EMBL" id="KGO32217.1"/>
    </source>
</evidence>
<keyword evidence="1" id="KW-0472">Membrane</keyword>
<keyword evidence="1" id="KW-0812">Transmembrane</keyword>
<comment type="caution">
    <text evidence="2">The sequence shown here is derived from an EMBL/GenBank/DDBJ whole genome shotgun (WGS) entry which is preliminary data.</text>
</comment>
<feature type="transmembrane region" description="Helical" evidence="1">
    <location>
        <begin position="12"/>
        <end position="31"/>
    </location>
</feature>
<feature type="transmembrane region" description="Helical" evidence="1">
    <location>
        <begin position="201"/>
        <end position="222"/>
    </location>
</feature>
<evidence type="ECO:0000313" key="3">
    <source>
        <dbReference type="Proteomes" id="UP000030023"/>
    </source>
</evidence>
<dbReference type="EMBL" id="AXCV01000064">
    <property type="protein sequence ID" value="KGO32217.1"/>
    <property type="molecule type" value="Genomic_DNA"/>
</dbReference>
<reference evidence="2 3" key="1">
    <citation type="journal article" date="2014" name="Antonie Van Leeuwenhoek">
        <title>Oenococcus alcoholitolerans sp. nov., a lactic acid bacteria isolated from cachaca and ethanol fermentation processes.</title>
        <authorList>
            <person name="Badotti F."/>
            <person name="Moreira A.P."/>
            <person name="Tonon L.A."/>
            <person name="de Lucena B.T."/>
            <person name="Gomes Fde C."/>
            <person name="Kruger R."/>
            <person name="Thompson C.C."/>
            <person name="de Morais M.A.Jr."/>
            <person name="Rosa C.A."/>
            <person name="Thompson F.L."/>
        </authorList>
    </citation>
    <scope>NUCLEOTIDE SEQUENCE [LARGE SCALE GENOMIC DNA]</scope>
    <source>
        <strain evidence="2 3">UFRJ-M7.2.18</strain>
    </source>
</reference>
<protein>
    <submittedName>
        <fullName evidence="2">Membrane protein</fullName>
    </submittedName>
</protein>
<keyword evidence="3" id="KW-1185">Reference proteome</keyword>
<accession>A0ABR4XRV3</accession>
<dbReference type="Pfam" id="PF07099">
    <property type="entry name" value="DUF1361"/>
    <property type="match status" value="1"/>
</dbReference>
<dbReference type="Proteomes" id="UP000030023">
    <property type="component" value="Unassembled WGS sequence"/>
</dbReference>
<dbReference type="InterPro" id="IPR009793">
    <property type="entry name" value="DUF1361"/>
</dbReference>
<feature type="transmembrane region" description="Helical" evidence="1">
    <location>
        <begin position="115"/>
        <end position="139"/>
    </location>
</feature>
<feature type="transmembrane region" description="Helical" evidence="1">
    <location>
        <begin position="151"/>
        <end position="170"/>
    </location>
</feature>
<feature type="transmembrane region" description="Helical" evidence="1">
    <location>
        <begin position="70"/>
        <end position="92"/>
    </location>
</feature>
<keyword evidence="1" id="KW-1133">Transmembrane helix</keyword>
<proteinExistence type="predicted"/>
<evidence type="ECO:0000256" key="1">
    <source>
        <dbReference type="SAM" id="Phobius"/>
    </source>
</evidence>